<evidence type="ECO:0000256" key="2">
    <source>
        <dbReference type="ARBA" id="ARBA00022908"/>
    </source>
</evidence>
<dbReference type="PANTHER" id="PTHR30629:SF2">
    <property type="entry name" value="PROPHAGE INTEGRASE INTS-RELATED"/>
    <property type="match status" value="1"/>
</dbReference>
<dbReference type="InterPro" id="IPR025166">
    <property type="entry name" value="Integrase_DNA_bind_dom"/>
</dbReference>
<gene>
    <name evidence="6" type="ORF">NJQ99_01900</name>
</gene>
<comment type="caution">
    <text evidence="6">The sequence shown here is derived from an EMBL/GenBank/DDBJ whole genome shotgun (WGS) entry which is preliminary data.</text>
</comment>
<dbReference type="InterPro" id="IPR011010">
    <property type="entry name" value="DNA_brk_join_enz"/>
</dbReference>
<dbReference type="Gene3D" id="1.10.443.10">
    <property type="entry name" value="Intergrase catalytic core"/>
    <property type="match status" value="1"/>
</dbReference>
<keyword evidence="2" id="KW-0229">DNA integration</keyword>
<dbReference type="Pfam" id="PF00589">
    <property type="entry name" value="Phage_integrase"/>
    <property type="match status" value="1"/>
</dbReference>
<dbReference type="RefSeq" id="WP_269331108.1">
    <property type="nucleotide sequence ID" value="NZ_JAMZFT010000001.1"/>
</dbReference>
<protein>
    <submittedName>
        <fullName evidence="6">Tyrosine-type recombinase/integrase</fullName>
    </submittedName>
</protein>
<keyword evidence="3" id="KW-0238">DNA-binding</keyword>
<dbReference type="Proteomes" id="UP001055804">
    <property type="component" value="Unassembled WGS sequence"/>
</dbReference>
<proteinExistence type="inferred from homology"/>
<dbReference type="GO" id="GO:0015074">
    <property type="term" value="P:DNA integration"/>
    <property type="evidence" value="ECO:0007669"/>
    <property type="project" value="UniProtKB-KW"/>
</dbReference>
<dbReference type="InterPro" id="IPR010998">
    <property type="entry name" value="Integrase_recombinase_N"/>
</dbReference>
<sequence length="385" mass="43805">MRYRRHGRTHKLTVGPYPAIELAEAREEARAALRDVDRGEDPKLKREAAGIARRTAPETYREAVEDYHTRYQVGQRGNATAGEVLRALLKEGGLRVSKDGHERIVHPKWINRPVADIDARAIRKRLEEIRDGREGEEPRPYMANRAFAYWSRFFAWAAEPGIEKVPLSPMIGLKKPWDGEESRSRVFNDDELKALWQSCDKLPAHRGAFVRLLMLTGKRKRALAGMRWADVDEAGIWTPPTDPRRRARTKRQHPITLPQRTREILASLPRDPENPFVFVGRHKGRPLYPGSDLQEAVQEASGVPDFYFHALRHTVETRLAVLKIPPHVRDAALDHVPARGAGAGYDHHDYREEVAGALEKWSREVGRLIGDEPGKVIDLFAEGGR</sequence>
<evidence type="ECO:0000256" key="1">
    <source>
        <dbReference type="ARBA" id="ARBA00008857"/>
    </source>
</evidence>
<dbReference type="InterPro" id="IPR050808">
    <property type="entry name" value="Phage_Integrase"/>
</dbReference>
<dbReference type="InterPro" id="IPR038488">
    <property type="entry name" value="Integrase_DNA-bd_sf"/>
</dbReference>
<dbReference type="InterPro" id="IPR002104">
    <property type="entry name" value="Integrase_catalytic"/>
</dbReference>
<dbReference type="AlphaFoldDB" id="A0A9J6PC26"/>
<dbReference type="GO" id="GO:0003677">
    <property type="term" value="F:DNA binding"/>
    <property type="evidence" value="ECO:0007669"/>
    <property type="project" value="UniProtKB-KW"/>
</dbReference>
<accession>A0A9J6PC26</accession>
<dbReference type="Pfam" id="PF13356">
    <property type="entry name" value="Arm-DNA-bind_3"/>
    <property type="match status" value="1"/>
</dbReference>
<evidence type="ECO:0000313" key="7">
    <source>
        <dbReference type="Proteomes" id="UP001055804"/>
    </source>
</evidence>
<evidence type="ECO:0000259" key="5">
    <source>
        <dbReference type="PROSITE" id="PS51898"/>
    </source>
</evidence>
<dbReference type="PROSITE" id="PS51898">
    <property type="entry name" value="TYR_RECOMBINASE"/>
    <property type="match status" value="1"/>
</dbReference>
<organism evidence="6 7">
    <name type="scientific">Futiania mangrovi</name>
    <dbReference type="NCBI Taxonomy" id="2959716"/>
    <lineage>
        <taxon>Bacteria</taxon>
        <taxon>Pseudomonadati</taxon>
        <taxon>Pseudomonadota</taxon>
        <taxon>Alphaproteobacteria</taxon>
        <taxon>Futianiales</taxon>
        <taxon>Futianiaceae</taxon>
        <taxon>Futiania</taxon>
    </lineage>
</organism>
<reference evidence="6" key="1">
    <citation type="submission" date="2022-06" db="EMBL/GenBank/DDBJ databases">
        <title>Isolation and Genomics of Futiania mangrovii gen. nov., sp. nov., a Rare and Metabolically-versatile member in the Class Alphaproteobacteria.</title>
        <authorList>
            <person name="Liu L."/>
            <person name="Huang W.-C."/>
            <person name="Pan J."/>
            <person name="Li J."/>
            <person name="Huang Y."/>
            <person name="Du H."/>
            <person name="Liu Y."/>
            <person name="Li M."/>
        </authorList>
    </citation>
    <scope>NUCLEOTIDE SEQUENCE</scope>
    <source>
        <strain evidence="6">FT118</strain>
    </source>
</reference>
<evidence type="ECO:0000256" key="3">
    <source>
        <dbReference type="ARBA" id="ARBA00023125"/>
    </source>
</evidence>
<evidence type="ECO:0000313" key="6">
    <source>
        <dbReference type="EMBL" id="MCP1335155.1"/>
    </source>
</evidence>
<keyword evidence="7" id="KW-1185">Reference proteome</keyword>
<dbReference type="SUPFAM" id="SSF56349">
    <property type="entry name" value="DNA breaking-rejoining enzymes"/>
    <property type="match status" value="1"/>
</dbReference>
<name>A0A9J6PC26_9PROT</name>
<dbReference type="Gene3D" id="1.10.150.130">
    <property type="match status" value="1"/>
</dbReference>
<dbReference type="GO" id="GO:0006310">
    <property type="term" value="P:DNA recombination"/>
    <property type="evidence" value="ECO:0007669"/>
    <property type="project" value="UniProtKB-KW"/>
</dbReference>
<feature type="domain" description="Tyr recombinase" evidence="5">
    <location>
        <begin position="182"/>
        <end position="359"/>
    </location>
</feature>
<dbReference type="Gene3D" id="3.30.160.390">
    <property type="entry name" value="Integrase, DNA-binding domain"/>
    <property type="match status" value="1"/>
</dbReference>
<dbReference type="EMBL" id="JAMZFT010000001">
    <property type="protein sequence ID" value="MCP1335155.1"/>
    <property type="molecule type" value="Genomic_DNA"/>
</dbReference>
<dbReference type="PANTHER" id="PTHR30629">
    <property type="entry name" value="PROPHAGE INTEGRASE"/>
    <property type="match status" value="1"/>
</dbReference>
<dbReference type="InterPro" id="IPR013762">
    <property type="entry name" value="Integrase-like_cat_sf"/>
</dbReference>
<comment type="similarity">
    <text evidence="1">Belongs to the 'phage' integrase family.</text>
</comment>
<keyword evidence="4" id="KW-0233">DNA recombination</keyword>
<evidence type="ECO:0000256" key="4">
    <source>
        <dbReference type="ARBA" id="ARBA00023172"/>
    </source>
</evidence>